<dbReference type="InterPro" id="IPR011033">
    <property type="entry name" value="PRC_barrel-like_sf"/>
</dbReference>
<dbReference type="Pfam" id="PF05239">
    <property type="entry name" value="PRC"/>
    <property type="match status" value="1"/>
</dbReference>
<dbReference type="Proteomes" id="UP000001106">
    <property type="component" value="Chromosome"/>
</dbReference>
<dbReference type="RefSeq" id="WP_011972927.1">
    <property type="nucleotide sequence ID" value="NC_009635.1"/>
</dbReference>
<dbReference type="eggNOG" id="arCOG02155">
    <property type="taxonomic scope" value="Archaea"/>
</dbReference>
<dbReference type="STRING" id="419665.Maeo_0203"/>
<organism evidence="2 3">
    <name type="scientific">Methanococcus aeolicus (strain ATCC BAA-1280 / DSM 17508 / OCM 812 / Nankai-3)</name>
    <dbReference type="NCBI Taxonomy" id="419665"/>
    <lineage>
        <taxon>Archaea</taxon>
        <taxon>Methanobacteriati</taxon>
        <taxon>Methanobacteriota</taxon>
        <taxon>Methanomada group</taxon>
        <taxon>Methanococci</taxon>
        <taxon>Methanococcales</taxon>
        <taxon>Methanococcaceae</taxon>
        <taxon>Methanococcus</taxon>
    </lineage>
</organism>
<name>A6UTH3_META3</name>
<reference evidence="2" key="1">
    <citation type="submission" date="2007-06" db="EMBL/GenBank/DDBJ databases">
        <title>Complete sequence of Methanococcus aeolicus Nankai-3.</title>
        <authorList>
            <consortium name="US DOE Joint Genome Institute"/>
            <person name="Copeland A."/>
            <person name="Lucas S."/>
            <person name="Lapidus A."/>
            <person name="Barry K."/>
            <person name="Glavina del Rio T."/>
            <person name="Dalin E."/>
            <person name="Tice H."/>
            <person name="Pitluck S."/>
            <person name="Chain P."/>
            <person name="Malfatti S."/>
            <person name="Shin M."/>
            <person name="Vergez L."/>
            <person name="Schmutz J."/>
            <person name="Larimer F."/>
            <person name="Land M."/>
            <person name="Hauser L."/>
            <person name="Kyrpides N."/>
            <person name="Lykidis A."/>
            <person name="Sieprawska-Lupa M."/>
            <person name="Whitman W.B."/>
            <person name="Richardson P."/>
        </authorList>
    </citation>
    <scope>NUCLEOTIDE SEQUENCE [LARGE SCALE GENOMIC DNA]</scope>
    <source>
        <strain evidence="2">Nankai-3</strain>
    </source>
</reference>
<dbReference type="AlphaFoldDB" id="A6UTH3"/>
<dbReference type="InterPro" id="IPR027275">
    <property type="entry name" value="PRC-brl_dom"/>
</dbReference>
<evidence type="ECO:0000313" key="3">
    <source>
        <dbReference type="Proteomes" id="UP000001106"/>
    </source>
</evidence>
<dbReference type="Gene3D" id="2.30.30.240">
    <property type="entry name" value="PRC-barrel domain"/>
    <property type="match status" value="1"/>
</dbReference>
<evidence type="ECO:0000313" key="2">
    <source>
        <dbReference type="EMBL" id="ABR55795.1"/>
    </source>
</evidence>
<dbReference type="PANTHER" id="PTHR38137">
    <property type="entry name" value="PRC-BARREL DOMAIN PROTEIN"/>
    <property type="match status" value="1"/>
</dbReference>
<dbReference type="HOGENOM" id="CLU_174517_0_0_2"/>
<dbReference type="EMBL" id="CP000743">
    <property type="protein sequence ID" value="ABR55795.1"/>
    <property type="molecule type" value="Genomic_DNA"/>
</dbReference>
<evidence type="ECO:0000259" key="1">
    <source>
        <dbReference type="Pfam" id="PF05239"/>
    </source>
</evidence>
<proteinExistence type="predicted"/>
<dbReference type="GeneID" id="5326859"/>
<dbReference type="PANTHER" id="PTHR38137:SF2">
    <property type="entry name" value="PRC-BARREL DOMAIN-CONTAINING PROTEIN"/>
    <property type="match status" value="1"/>
</dbReference>
<feature type="domain" description="PRC-barrel" evidence="1">
    <location>
        <begin position="12"/>
        <end position="85"/>
    </location>
</feature>
<accession>A6UTH3</accession>
<dbReference type="SUPFAM" id="SSF50346">
    <property type="entry name" value="PRC-barrel domain"/>
    <property type="match status" value="1"/>
</dbReference>
<keyword evidence="3" id="KW-1185">Reference proteome</keyword>
<protein>
    <submittedName>
        <fullName evidence="2">PRC-barrel domain protein</fullName>
    </submittedName>
</protein>
<dbReference type="KEGG" id="mae:Maeo_0203"/>
<sequence>MIAPTKPEAKVSFKKLYGKSVVGDMGSIIGNIIDVVFDENTGKLSHFDIEPSEQSPIPPSNDCYKLIPYRIVLAVRDVVVIDESKITNVKIVSKKPIQ</sequence>
<gene>
    <name evidence="2" type="ordered locus">Maeo_0203</name>
</gene>